<dbReference type="InterPro" id="IPR002830">
    <property type="entry name" value="UbiD"/>
</dbReference>
<gene>
    <name evidence="4" type="ORF">L9S41_09730</name>
</gene>
<name>A0ABY5ZJM5_9BACT</name>
<dbReference type="PANTHER" id="PTHR30108:SF17">
    <property type="entry name" value="FERULIC ACID DECARBOXYLASE 1"/>
    <property type="match status" value="1"/>
</dbReference>
<dbReference type="Gene3D" id="3.40.1670.10">
    <property type="entry name" value="UbiD C-terminal domain-like"/>
    <property type="match status" value="1"/>
</dbReference>
<protein>
    <submittedName>
        <fullName evidence="4">UbiD family decarboxylase</fullName>
    </submittedName>
</protein>
<dbReference type="RefSeq" id="WP_260746329.1">
    <property type="nucleotide sequence ID" value="NZ_CP092109.1"/>
</dbReference>
<reference evidence="4" key="1">
    <citation type="journal article" date="2022" name="Environ. Microbiol.">
        <title>Geoalkalibacter halelectricus SAP #1 sp. nov. possessing extracellular electron transfer and mineral#reducing capabilities from a haloalkaline environment.</title>
        <authorList>
            <person name="Yadav S."/>
            <person name="Singh R."/>
            <person name="Sundharam S.S."/>
            <person name="Chaudhary S."/>
            <person name="Krishnamurthi S."/>
            <person name="Patil S.A."/>
        </authorList>
    </citation>
    <scope>NUCLEOTIDE SEQUENCE</scope>
    <source>
        <strain evidence="4">SAP-1</strain>
    </source>
</reference>
<dbReference type="Proteomes" id="UP001060414">
    <property type="component" value="Chromosome"/>
</dbReference>
<keyword evidence="5" id="KW-1185">Reference proteome</keyword>
<evidence type="ECO:0000259" key="2">
    <source>
        <dbReference type="Pfam" id="PF20695"/>
    </source>
</evidence>
<sequence length="453" mass="49616">MTTVRALPNFVRRLLADKDLCRVAGEVSPFLEIAALTNRECKRPEGGQALLFQRVQGFDMPVLTNAFGSKGRAALAWGEEAPHLLGERLAQGLSQAPGLDAEARLHHLLNREGSARTPPERLCLAEAPLDLGRLPALKSWPGDGGHYLTLGLASMRDEALGTINYGIYRMQILDARRCAIHFLPHSLGARLVADYQRRQKPLPLAVTLGGDPALLAAAALPLPTSIDEGRFLDILRSQPLRLAAAPWSGLPVAADAEVILDGEIVAGEWASEGPFGNHTGFYQPAAPAPVFHLRGLYRAEETLFPATVVGPPPMENAYLVRSGEPLLLALLQADYPQIRSLRFLTEGVFHGCAVLGLQAEAVRKPLELARELWRSGPLRRSRLLLLIDAEDEVGEGAHLLWRVINQVRPERDLLEDEGRLAVDATRKHSRAPVLPDESVLADIERRWRESGLD</sequence>
<feature type="domain" description="3-octaprenyl-4-hydroxybenzoate carboxy-lyase-like C-terminal" evidence="3">
    <location>
        <begin position="325"/>
        <end position="414"/>
    </location>
</feature>
<dbReference type="InterPro" id="IPR049381">
    <property type="entry name" value="UbiD-like_C"/>
</dbReference>
<evidence type="ECO:0000259" key="1">
    <source>
        <dbReference type="Pfam" id="PF01977"/>
    </source>
</evidence>
<dbReference type="Pfam" id="PF01977">
    <property type="entry name" value="UbiD"/>
    <property type="match status" value="1"/>
</dbReference>
<organism evidence="4 5">
    <name type="scientific">Geoalkalibacter halelectricus</name>
    <dbReference type="NCBI Taxonomy" id="2847045"/>
    <lineage>
        <taxon>Bacteria</taxon>
        <taxon>Pseudomonadati</taxon>
        <taxon>Thermodesulfobacteriota</taxon>
        <taxon>Desulfuromonadia</taxon>
        <taxon>Desulfuromonadales</taxon>
        <taxon>Geoalkalibacteraceae</taxon>
        <taxon>Geoalkalibacter</taxon>
    </lineage>
</organism>
<dbReference type="SUPFAM" id="SSF143968">
    <property type="entry name" value="UbiD C-terminal domain-like"/>
    <property type="match status" value="1"/>
</dbReference>
<dbReference type="Pfam" id="PF20696">
    <property type="entry name" value="UbiD_C"/>
    <property type="match status" value="1"/>
</dbReference>
<dbReference type="Pfam" id="PF20695">
    <property type="entry name" value="UbiD_N"/>
    <property type="match status" value="1"/>
</dbReference>
<evidence type="ECO:0000313" key="5">
    <source>
        <dbReference type="Proteomes" id="UP001060414"/>
    </source>
</evidence>
<dbReference type="InterPro" id="IPR048304">
    <property type="entry name" value="UbiD_Rift_dom"/>
</dbReference>
<evidence type="ECO:0000313" key="4">
    <source>
        <dbReference type="EMBL" id="UWZ77980.1"/>
    </source>
</evidence>
<feature type="domain" description="3-octaprenyl-4-hydroxybenzoate carboxy-lyase-like Rift-related" evidence="1">
    <location>
        <begin position="126"/>
        <end position="312"/>
    </location>
</feature>
<feature type="domain" description="3-octaprenyl-4-hydroxybenzoate carboxy-lyase-like N-terminal" evidence="2">
    <location>
        <begin position="12"/>
        <end position="84"/>
    </location>
</feature>
<accession>A0ABY5ZJM5</accession>
<proteinExistence type="predicted"/>
<evidence type="ECO:0000259" key="3">
    <source>
        <dbReference type="Pfam" id="PF20696"/>
    </source>
</evidence>
<dbReference type="InterPro" id="IPR049383">
    <property type="entry name" value="UbiD-like_N"/>
</dbReference>
<dbReference type="PANTHER" id="PTHR30108">
    <property type="entry name" value="3-OCTAPRENYL-4-HYDROXYBENZOATE CARBOXY-LYASE-RELATED"/>
    <property type="match status" value="1"/>
</dbReference>
<dbReference type="SUPFAM" id="SSF50475">
    <property type="entry name" value="FMN-binding split barrel"/>
    <property type="match status" value="1"/>
</dbReference>
<dbReference type="EMBL" id="CP092109">
    <property type="protein sequence ID" value="UWZ77980.1"/>
    <property type="molecule type" value="Genomic_DNA"/>
</dbReference>